<evidence type="ECO:0000256" key="3">
    <source>
        <dbReference type="ARBA" id="ARBA00023163"/>
    </source>
</evidence>
<dbReference type="SMART" id="SM00346">
    <property type="entry name" value="HTH_ICLR"/>
    <property type="match status" value="1"/>
</dbReference>
<keyword evidence="8" id="KW-1185">Reference proteome</keyword>
<dbReference type="Proteomes" id="UP001589587">
    <property type="component" value="Unassembled WGS sequence"/>
</dbReference>
<evidence type="ECO:0000259" key="5">
    <source>
        <dbReference type="PROSITE" id="PS51077"/>
    </source>
</evidence>
<dbReference type="Pfam" id="PF09339">
    <property type="entry name" value="HTH_IclR"/>
    <property type="match status" value="1"/>
</dbReference>
<feature type="domain" description="IclR-ED" evidence="6">
    <location>
        <begin position="105"/>
        <end position="287"/>
    </location>
</feature>
<keyword evidence="3" id="KW-0804">Transcription</keyword>
<dbReference type="EMBL" id="JBHMAS010000077">
    <property type="protein sequence ID" value="MFB9783706.1"/>
    <property type="molecule type" value="Genomic_DNA"/>
</dbReference>
<dbReference type="SUPFAM" id="SSF55781">
    <property type="entry name" value="GAF domain-like"/>
    <property type="match status" value="1"/>
</dbReference>
<dbReference type="PANTHER" id="PTHR30136:SF24">
    <property type="entry name" value="HTH-TYPE TRANSCRIPTIONAL REPRESSOR ALLR"/>
    <property type="match status" value="1"/>
</dbReference>
<evidence type="ECO:0000256" key="1">
    <source>
        <dbReference type="ARBA" id="ARBA00023015"/>
    </source>
</evidence>
<dbReference type="RefSeq" id="WP_350491326.1">
    <property type="nucleotide sequence ID" value="NZ_JBHMAS010000077.1"/>
</dbReference>
<evidence type="ECO:0000313" key="8">
    <source>
        <dbReference type="Proteomes" id="UP001589587"/>
    </source>
</evidence>
<dbReference type="PROSITE" id="PS51077">
    <property type="entry name" value="HTH_ICLR"/>
    <property type="match status" value="1"/>
</dbReference>
<keyword evidence="2" id="KW-0238">DNA-binding</keyword>
<comment type="caution">
    <text evidence="7">The sequence shown here is derived from an EMBL/GenBank/DDBJ whole genome shotgun (WGS) entry which is preliminary data.</text>
</comment>
<dbReference type="Pfam" id="PF01614">
    <property type="entry name" value="IclR_C"/>
    <property type="match status" value="1"/>
</dbReference>
<dbReference type="Gene3D" id="1.10.10.10">
    <property type="entry name" value="Winged helix-like DNA-binding domain superfamily/Winged helix DNA-binding domain"/>
    <property type="match status" value="1"/>
</dbReference>
<organism evidence="7 8">
    <name type="scientific">Rhodococcus baikonurensis</name>
    <dbReference type="NCBI Taxonomy" id="172041"/>
    <lineage>
        <taxon>Bacteria</taxon>
        <taxon>Bacillati</taxon>
        <taxon>Actinomycetota</taxon>
        <taxon>Actinomycetes</taxon>
        <taxon>Mycobacteriales</taxon>
        <taxon>Nocardiaceae</taxon>
        <taxon>Rhodococcus</taxon>
        <taxon>Rhodococcus erythropolis group</taxon>
    </lineage>
</organism>
<proteinExistence type="predicted"/>
<feature type="region of interest" description="Disordered" evidence="4">
    <location>
        <begin position="1"/>
        <end position="41"/>
    </location>
</feature>
<name>A0ABV5XNW8_9NOCA</name>
<reference evidence="7 8" key="1">
    <citation type="submission" date="2024-09" db="EMBL/GenBank/DDBJ databases">
        <authorList>
            <person name="Sun Q."/>
            <person name="Mori K."/>
        </authorList>
    </citation>
    <scope>NUCLEOTIDE SEQUENCE [LARGE SCALE GENOMIC DNA]</scope>
    <source>
        <strain evidence="7 8">JCM 11411</strain>
    </source>
</reference>
<protein>
    <submittedName>
        <fullName evidence="7">IclR family transcriptional regulator</fullName>
    </submittedName>
</protein>
<dbReference type="SUPFAM" id="SSF46785">
    <property type="entry name" value="Winged helix' DNA-binding domain"/>
    <property type="match status" value="1"/>
</dbReference>
<dbReference type="InterPro" id="IPR005471">
    <property type="entry name" value="Tscrpt_reg_IclR_N"/>
</dbReference>
<evidence type="ECO:0000259" key="6">
    <source>
        <dbReference type="PROSITE" id="PS51078"/>
    </source>
</evidence>
<accession>A0ABV5XNW8</accession>
<dbReference type="Gene3D" id="3.30.450.40">
    <property type="match status" value="1"/>
</dbReference>
<dbReference type="PROSITE" id="PS51078">
    <property type="entry name" value="ICLR_ED"/>
    <property type="match status" value="1"/>
</dbReference>
<dbReference type="InterPro" id="IPR036390">
    <property type="entry name" value="WH_DNA-bd_sf"/>
</dbReference>
<keyword evidence="1" id="KW-0805">Transcription regulation</keyword>
<dbReference type="PANTHER" id="PTHR30136">
    <property type="entry name" value="HELIX-TURN-HELIX TRANSCRIPTIONAL REGULATOR, ICLR FAMILY"/>
    <property type="match status" value="1"/>
</dbReference>
<dbReference type="InterPro" id="IPR029016">
    <property type="entry name" value="GAF-like_dom_sf"/>
</dbReference>
<evidence type="ECO:0000313" key="7">
    <source>
        <dbReference type="EMBL" id="MFB9783706.1"/>
    </source>
</evidence>
<evidence type="ECO:0000256" key="2">
    <source>
        <dbReference type="ARBA" id="ARBA00023125"/>
    </source>
</evidence>
<evidence type="ECO:0000256" key="4">
    <source>
        <dbReference type="SAM" id="MobiDB-lite"/>
    </source>
</evidence>
<dbReference type="InterPro" id="IPR036388">
    <property type="entry name" value="WH-like_DNA-bd_sf"/>
</dbReference>
<feature type="domain" description="HTH iclR-type" evidence="5">
    <location>
        <begin position="44"/>
        <end position="104"/>
    </location>
</feature>
<dbReference type="InterPro" id="IPR050707">
    <property type="entry name" value="HTH_MetabolicPath_Reg"/>
</dbReference>
<dbReference type="InterPro" id="IPR014757">
    <property type="entry name" value="Tscrpt_reg_IclR_C"/>
</dbReference>
<sequence length="287" mass="30810">MSSNLKLVTPGLEVEPTERPLDGSGDSVIGGEVPRGNDRRNPERTVLGRIASIMEAFDGSQQVLGLGDLSERTGLPKSTLHRLGDQLCQVGWMARDSGGYRLGMRMFELGSLAIEENSLHEAALPHLQALAAKSGMSVHLAILDRAEIVQLEKVTNGPLRLSARRGSRQPAYCTALGKAIAAYDDDALRTILSSPMRPRTANTITEPFAFRAELSRIRKTGVAFDRGELHDQIVCVAAPIGRSGDTLGAVSMTEVAGRMRWGLAAEAVMSTASAISNATYRKVGARF</sequence>
<gene>
    <name evidence="7" type="ORF">ACFFQ6_28815</name>
</gene>